<organism evidence="1 2">
    <name type="scientific">Acanthoscelides obtectus</name>
    <name type="common">Bean weevil</name>
    <name type="synonym">Bruchus obtectus</name>
    <dbReference type="NCBI Taxonomy" id="200917"/>
    <lineage>
        <taxon>Eukaryota</taxon>
        <taxon>Metazoa</taxon>
        <taxon>Ecdysozoa</taxon>
        <taxon>Arthropoda</taxon>
        <taxon>Hexapoda</taxon>
        <taxon>Insecta</taxon>
        <taxon>Pterygota</taxon>
        <taxon>Neoptera</taxon>
        <taxon>Endopterygota</taxon>
        <taxon>Coleoptera</taxon>
        <taxon>Polyphaga</taxon>
        <taxon>Cucujiformia</taxon>
        <taxon>Chrysomeloidea</taxon>
        <taxon>Chrysomelidae</taxon>
        <taxon>Bruchinae</taxon>
        <taxon>Bruchini</taxon>
        <taxon>Acanthoscelides</taxon>
    </lineage>
</organism>
<comment type="caution">
    <text evidence="1">The sequence shown here is derived from an EMBL/GenBank/DDBJ whole genome shotgun (WGS) entry which is preliminary data.</text>
</comment>
<protein>
    <submittedName>
        <fullName evidence="1">Uncharacterized protein</fullName>
    </submittedName>
</protein>
<gene>
    <name evidence="1" type="ORF">ACAOBT_LOCUS26573</name>
</gene>
<keyword evidence="2" id="KW-1185">Reference proteome</keyword>
<dbReference type="AlphaFoldDB" id="A0A9P0LSY7"/>
<dbReference type="EMBL" id="CAKOFQ010007479">
    <property type="protein sequence ID" value="CAH2002048.1"/>
    <property type="molecule type" value="Genomic_DNA"/>
</dbReference>
<sequence length="168" mass="19560">MELKNRFIHLKIRRYDISEKPEVIKKSLKIASEATLADLKKELQDLCGITGDKVIKVRYPDNTLIPMLFLLQSPEDTFYIDITNISYAGRQTASLLQDAYVDAVKQKIRTLESRIGQSETLLPQLEWRRQAYMEDTVNGLLNKVAFLNRRFDELLPQYMDRVHEQAKA</sequence>
<name>A0A9P0LSY7_ACAOB</name>
<dbReference type="OrthoDB" id="7659889at2759"/>
<dbReference type="Proteomes" id="UP001152888">
    <property type="component" value="Unassembled WGS sequence"/>
</dbReference>
<evidence type="ECO:0000313" key="2">
    <source>
        <dbReference type="Proteomes" id="UP001152888"/>
    </source>
</evidence>
<accession>A0A9P0LSY7</accession>
<evidence type="ECO:0000313" key="1">
    <source>
        <dbReference type="EMBL" id="CAH2002048.1"/>
    </source>
</evidence>
<reference evidence="1" key="1">
    <citation type="submission" date="2022-03" db="EMBL/GenBank/DDBJ databases">
        <authorList>
            <person name="Sayadi A."/>
        </authorList>
    </citation>
    <scope>NUCLEOTIDE SEQUENCE</scope>
</reference>
<proteinExistence type="predicted"/>